<dbReference type="Proteomes" id="UP000742786">
    <property type="component" value="Unassembled WGS sequence"/>
</dbReference>
<comment type="caution">
    <text evidence="1">The sequence shown here is derived from an EMBL/GenBank/DDBJ whole genome shotgun (WGS) entry which is preliminary data.</text>
</comment>
<dbReference type="Pfam" id="PF11342">
    <property type="entry name" value="DUF3144"/>
    <property type="match status" value="1"/>
</dbReference>
<gene>
    <name evidence="1" type="ORF">GTOL_10209</name>
</gene>
<reference evidence="1" key="1">
    <citation type="submission" date="2021-04" db="EMBL/GenBank/DDBJ databases">
        <authorList>
            <person name="Hornung B."/>
        </authorList>
    </citation>
    <scope>NUCLEOTIDE SEQUENCE</scope>
    <source>
        <strain evidence="1">G5G6</strain>
    </source>
</reference>
<dbReference type="InterPro" id="IPR021490">
    <property type="entry name" value="DUF3144"/>
</dbReference>
<name>A0A916J1L9_9PROT</name>
<dbReference type="RefSeq" id="WP_220634412.1">
    <property type="nucleotide sequence ID" value="NZ_CAJQUM010000001.1"/>
</dbReference>
<organism evidence="1 2">
    <name type="scientific">Georgfuchsia toluolica</name>
    <dbReference type="NCBI Taxonomy" id="424218"/>
    <lineage>
        <taxon>Bacteria</taxon>
        <taxon>Pseudomonadati</taxon>
        <taxon>Pseudomonadota</taxon>
        <taxon>Betaproteobacteria</taxon>
        <taxon>Nitrosomonadales</taxon>
        <taxon>Sterolibacteriaceae</taxon>
        <taxon>Georgfuchsia</taxon>
    </lineage>
</organism>
<evidence type="ECO:0008006" key="3">
    <source>
        <dbReference type="Google" id="ProtNLM"/>
    </source>
</evidence>
<proteinExistence type="predicted"/>
<sequence>MAYPPEFLKLVDEFIDLANRLARERSCGEASAAILFAAGRYNAFNFISNGGTERNQAQAVEFYVSEYRKALVSNIKGDVGSVMEPQG</sequence>
<protein>
    <recommendedName>
        <fullName evidence="3">DUF3144 domain-containing protein</fullName>
    </recommendedName>
</protein>
<dbReference type="Gene3D" id="1.10.287.3020">
    <property type="match status" value="1"/>
</dbReference>
<dbReference type="AlphaFoldDB" id="A0A916J1L9"/>
<evidence type="ECO:0000313" key="1">
    <source>
        <dbReference type="EMBL" id="CAG4882327.1"/>
    </source>
</evidence>
<dbReference type="EMBL" id="CAJQUM010000001">
    <property type="protein sequence ID" value="CAG4882327.1"/>
    <property type="molecule type" value="Genomic_DNA"/>
</dbReference>
<accession>A0A916J1L9</accession>
<evidence type="ECO:0000313" key="2">
    <source>
        <dbReference type="Proteomes" id="UP000742786"/>
    </source>
</evidence>
<keyword evidence="2" id="KW-1185">Reference proteome</keyword>